<name>A0A916QL35_9LACO</name>
<dbReference type="Pfam" id="PF00266">
    <property type="entry name" value="Aminotran_5"/>
    <property type="match status" value="1"/>
</dbReference>
<keyword evidence="4" id="KW-0479">Metal-binding</keyword>
<reference evidence="10" key="1">
    <citation type="submission" date="2020-08" db="EMBL/GenBank/DDBJ databases">
        <title>Taxonomic study for Lactobacillus species isolated from hardwood bark.</title>
        <authorList>
            <person name="Tohno M."/>
            <person name="Tanizawa Y."/>
        </authorList>
    </citation>
    <scope>NUCLEOTIDE SEQUENCE</scope>
    <source>
        <strain evidence="10">B40</strain>
    </source>
</reference>
<keyword evidence="11" id="KW-1185">Reference proteome</keyword>
<keyword evidence="5" id="KW-0663">Pyridoxal phosphate</keyword>
<dbReference type="Gene3D" id="1.10.260.50">
    <property type="match status" value="1"/>
</dbReference>
<sequence length="390" mass="42164">MKIMKDEIYLDNAATTPMSPGVIATITAEMIHDYGNASATYQIGRTARRAIDQARQEIASFIGAKEDEIIFTSGGSESNNTAIFETAKSRQNIGKHIITTAIEHPSVLNPLKELENQGFEVTYLPVDQTGHISLADLKAALRDDTILVSTMAVNNEVGTINPLAEIGKIVHEQSPAYYHVDAVQGLGNIDLDVKSMQIDLLSTSAHKVNGPKFLGFLYENSDLKLPSLVYGGEQEKKRRAGTENVPGIAGFGVAVKELADNSRASEQAEFAHFQQIILQKLDDAGVAYSINGGVGENVSHHVLNLWLHGLETNMMLTNLDLDGFAVSGGSACTAGSLTPSHVLTAMFGADSPRIRESIRISFGRYNTDEEVAAFAEDLVRIAKKHQAPTK</sequence>
<proteinExistence type="inferred from homology"/>
<dbReference type="Proteomes" id="UP000677218">
    <property type="component" value="Unassembled WGS sequence"/>
</dbReference>
<dbReference type="GO" id="GO:0046872">
    <property type="term" value="F:metal ion binding"/>
    <property type="evidence" value="ECO:0007669"/>
    <property type="project" value="UniProtKB-KW"/>
</dbReference>
<dbReference type="InterPro" id="IPR016454">
    <property type="entry name" value="Cysteine_dSase"/>
</dbReference>
<comment type="caution">
    <text evidence="10">The sequence shown here is derived from an EMBL/GenBank/DDBJ whole genome shotgun (WGS) entry which is preliminary data.</text>
</comment>
<evidence type="ECO:0000256" key="7">
    <source>
        <dbReference type="ARBA" id="ARBA00023014"/>
    </source>
</evidence>
<evidence type="ECO:0000256" key="3">
    <source>
        <dbReference type="ARBA" id="ARBA00022679"/>
    </source>
</evidence>
<keyword evidence="6" id="KW-0408">Iron</keyword>
<dbReference type="InterPro" id="IPR015424">
    <property type="entry name" value="PyrdxlP-dep_Trfase"/>
</dbReference>
<protein>
    <submittedName>
        <fullName evidence="10">Cysteine desulfurase</fullName>
    </submittedName>
</protein>
<dbReference type="FunFam" id="3.40.640.10:FF:000084">
    <property type="entry name" value="IscS-like cysteine desulfurase"/>
    <property type="match status" value="1"/>
</dbReference>
<gene>
    <name evidence="10" type="primary">nifS_3</name>
    <name evidence="10" type="ORF">LCB40_16250</name>
</gene>
<comment type="cofactor">
    <cofactor evidence="1">
        <name>pyridoxal 5'-phosphate</name>
        <dbReference type="ChEBI" id="CHEBI:597326"/>
    </cofactor>
</comment>
<evidence type="ECO:0000313" key="11">
    <source>
        <dbReference type="Proteomes" id="UP000677218"/>
    </source>
</evidence>
<dbReference type="GO" id="GO:0031071">
    <property type="term" value="F:cysteine desulfurase activity"/>
    <property type="evidence" value="ECO:0007669"/>
    <property type="project" value="UniProtKB-EC"/>
</dbReference>
<dbReference type="EMBL" id="BMAY01000017">
    <property type="protein sequence ID" value="GFZ27745.1"/>
    <property type="molecule type" value="Genomic_DNA"/>
</dbReference>
<dbReference type="PANTHER" id="PTHR11601:SF34">
    <property type="entry name" value="CYSTEINE DESULFURASE"/>
    <property type="match status" value="1"/>
</dbReference>
<dbReference type="Gene3D" id="3.90.1150.10">
    <property type="entry name" value="Aspartate Aminotransferase, domain 1"/>
    <property type="match status" value="1"/>
</dbReference>
<evidence type="ECO:0000313" key="10">
    <source>
        <dbReference type="EMBL" id="GFZ27745.1"/>
    </source>
</evidence>
<evidence type="ECO:0000256" key="2">
    <source>
        <dbReference type="ARBA" id="ARBA00006490"/>
    </source>
</evidence>
<keyword evidence="3" id="KW-0808">Transferase</keyword>
<evidence type="ECO:0000256" key="4">
    <source>
        <dbReference type="ARBA" id="ARBA00022723"/>
    </source>
</evidence>
<accession>A0A916QL35</accession>
<evidence type="ECO:0000256" key="1">
    <source>
        <dbReference type="ARBA" id="ARBA00001933"/>
    </source>
</evidence>
<dbReference type="GO" id="GO:0051536">
    <property type="term" value="F:iron-sulfur cluster binding"/>
    <property type="evidence" value="ECO:0007669"/>
    <property type="project" value="UniProtKB-KW"/>
</dbReference>
<keyword evidence="7" id="KW-0411">Iron-sulfur</keyword>
<comment type="catalytic activity">
    <reaction evidence="8">
        <text>(sulfur carrier)-H + L-cysteine = (sulfur carrier)-SH + L-alanine</text>
        <dbReference type="Rhea" id="RHEA:43892"/>
        <dbReference type="Rhea" id="RHEA-COMP:14737"/>
        <dbReference type="Rhea" id="RHEA-COMP:14739"/>
        <dbReference type="ChEBI" id="CHEBI:29917"/>
        <dbReference type="ChEBI" id="CHEBI:35235"/>
        <dbReference type="ChEBI" id="CHEBI:57972"/>
        <dbReference type="ChEBI" id="CHEBI:64428"/>
        <dbReference type="EC" id="2.8.1.7"/>
    </reaction>
</comment>
<dbReference type="AlphaFoldDB" id="A0A916QL35"/>
<dbReference type="PIRSF" id="PIRSF005572">
    <property type="entry name" value="NifS"/>
    <property type="match status" value="1"/>
</dbReference>
<dbReference type="InterPro" id="IPR015421">
    <property type="entry name" value="PyrdxlP-dep_Trfase_major"/>
</dbReference>
<dbReference type="Gene3D" id="3.40.640.10">
    <property type="entry name" value="Type I PLP-dependent aspartate aminotransferase-like (Major domain)"/>
    <property type="match status" value="1"/>
</dbReference>
<organism evidence="10 11">
    <name type="scientific">Lactobacillus corticis</name>
    <dbReference type="NCBI Taxonomy" id="2201249"/>
    <lineage>
        <taxon>Bacteria</taxon>
        <taxon>Bacillati</taxon>
        <taxon>Bacillota</taxon>
        <taxon>Bacilli</taxon>
        <taxon>Lactobacillales</taxon>
        <taxon>Lactobacillaceae</taxon>
        <taxon>Lactobacillus</taxon>
    </lineage>
</organism>
<dbReference type="SUPFAM" id="SSF53383">
    <property type="entry name" value="PLP-dependent transferases"/>
    <property type="match status" value="1"/>
</dbReference>
<evidence type="ECO:0000259" key="9">
    <source>
        <dbReference type="Pfam" id="PF00266"/>
    </source>
</evidence>
<dbReference type="PANTHER" id="PTHR11601">
    <property type="entry name" value="CYSTEINE DESULFURYLASE FAMILY MEMBER"/>
    <property type="match status" value="1"/>
</dbReference>
<evidence type="ECO:0000256" key="8">
    <source>
        <dbReference type="ARBA" id="ARBA00050776"/>
    </source>
</evidence>
<dbReference type="InterPro" id="IPR000192">
    <property type="entry name" value="Aminotrans_V_dom"/>
</dbReference>
<evidence type="ECO:0000256" key="5">
    <source>
        <dbReference type="ARBA" id="ARBA00022898"/>
    </source>
</evidence>
<comment type="similarity">
    <text evidence="2">Belongs to the class-V pyridoxal-phosphate-dependent aminotransferase family. NifS/IscS subfamily.</text>
</comment>
<feature type="domain" description="Aminotransferase class V" evidence="9">
    <location>
        <begin position="8"/>
        <end position="374"/>
    </location>
</feature>
<evidence type="ECO:0000256" key="6">
    <source>
        <dbReference type="ARBA" id="ARBA00023004"/>
    </source>
</evidence>
<dbReference type="InterPro" id="IPR015422">
    <property type="entry name" value="PyrdxlP-dep_Trfase_small"/>
</dbReference>